<accession>A0A5N7CJV3</accession>
<dbReference type="SUPFAM" id="SSF117281">
    <property type="entry name" value="Kelch motif"/>
    <property type="match status" value="1"/>
</dbReference>
<proteinExistence type="predicted"/>
<gene>
    <name evidence="1" type="ORF">BDV23DRAFT_179911</name>
</gene>
<dbReference type="Gene3D" id="2.120.10.80">
    <property type="entry name" value="Kelch-type beta propeller"/>
    <property type="match status" value="1"/>
</dbReference>
<dbReference type="AlphaFoldDB" id="A0A5N7CJV3"/>
<dbReference type="EMBL" id="ML735225">
    <property type="protein sequence ID" value="KAE8394107.1"/>
    <property type="molecule type" value="Genomic_DNA"/>
</dbReference>
<organism evidence="1">
    <name type="scientific">Petromyces alliaceus</name>
    <name type="common">Aspergillus alliaceus</name>
    <dbReference type="NCBI Taxonomy" id="209559"/>
    <lineage>
        <taxon>Eukaryota</taxon>
        <taxon>Fungi</taxon>
        <taxon>Dikarya</taxon>
        <taxon>Ascomycota</taxon>
        <taxon>Pezizomycotina</taxon>
        <taxon>Eurotiomycetes</taxon>
        <taxon>Eurotiomycetidae</taxon>
        <taxon>Eurotiales</taxon>
        <taxon>Aspergillaceae</taxon>
        <taxon>Aspergillus</taxon>
        <taxon>Aspergillus subgen. Circumdati</taxon>
    </lineage>
</organism>
<dbReference type="InterPro" id="IPR015915">
    <property type="entry name" value="Kelch-typ_b-propeller"/>
</dbReference>
<protein>
    <recommendedName>
        <fullName evidence="2">Kelch repeat protein</fullName>
    </recommendedName>
</protein>
<dbReference type="Proteomes" id="UP000326877">
    <property type="component" value="Unassembled WGS sequence"/>
</dbReference>
<evidence type="ECO:0008006" key="2">
    <source>
        <dbReference type="Google" id="ProtNLM"/>
    </source>
</evidence>
<name>A0A5N7CJV3_PETAA</name>
<evidence type="ECO:0000313" key="1">
    <source>
        <dbReference type="EMBL" id="KAE8394107.1"/>
    </source>
</evidence>
<sequence length="346" mass="37298">MWSKKDNITLSTNGGRGVGEASVDQGLWTYNIADESWQLQQTSIKPVRLQGGAYADAPQIQAAYWVGFIKTAILRPPSPIYTTGMIQFNTTTGTFTQFDAPFTPVQRGALVCVPVGEKGALVFVGGEVPSVQKGINATLTPNHWNYAWVYDIAGSKWYNQTTAGSVASRTGFCAVVEQDLSTWSYQIYVIGGADYSSKKSLTDLLSIYRSHLSKWFQAGPLNKPRMTLGVGGRLAWADDADAGYYDMPAFVYDAQSEVIRTQFDRTQGTINSADDTSSNKGDSPTNIGAIVGGVVGVVAGGVAENAPVVMGGEMPAEAPRRELDARSNTRSELRANKRFAYGLDGD</sequence>
<dbReference type="OrthoDB" id="10251809at2759"/>
<reference evidence="1" key="1">
    <citation type="submission" date="2019-04" db="EMBL/GenBank/DDBJ databases">
        <title>Friends and foes A comparative genomics studyof 23 Aspergillus species from section Flavi.</title>
        <authorList>
            <consortium name="DOE Joint Genome Institute"/>
            <person name="Kjaerbolling I."/>
            <person name="Vesth T."/>
            <person name="Frisvad J.C."/>
            <person name="Nybo J.L."/>
            <person name="Theobald S."/>
            <person name="Kildgaard S."/>
            <person name="Isbrandt T."/>
            <person name="Kuo A."/>
            <person name="Sato A."/>
            <person name="Lyhne E.K."/>
            <person name="Kogle M.E."/>
            <person name="Wiebenga A."/>
            <person name="Kun R.S."/>
            <person name="Lubbers R.J."/>
            <person name="Makela M.R."/>
            <person name="Barry K."/>
            <person name="Chovatia M."/>
            <person name="Clum A."/>
            <person name="Daum C."/>
            <person name="Haridas S."/>
            <person name="He G."/>
            <person name="LaButti K."/>
            <person name="Lipzen A."/>
            <person name="Mondo S."/>
            <person name="Riley R."/>
            <person name="Salamov A."/>
            <person name="Simmons B.A."/>
            <person name="Magnuson J.K."/>
            <person name="Henrissat B."/>
            <person name="Mortensen U.H."/>
            <person name="Larsen T.O."/>
            <person name="Devries R.P."/>
            <person name="Grigoriev I.V."/>
            <person name="Machida M."/>
            <person name="Baker S.E."/>
            <person name="Andersen M.R."/>
        </authorList>
    </citation>
    <scope>NUCLEOTIDE SEQUENCE [LARGE SCALE GENOMIC DNA]</scope>
    <source>
        <strain evidence="1">IBT 14317</strain>
    </source>
</reference>